<dbReference type="Proteomes" id="UP000828390">
    <property type="component" value="Unassembled WGS sequence"/>
</dbReference>
<dbReference type="AlphaFoldDB" id="A0A9D4D0Q8"/>
<protein>
    <submittedName>
        <fullName evidence="2">Uncharacterized protein</fullName>
    </submittedName>
</protein>
<evidence type="ECO:0000313" key="3">
    <source>
        <dbReference type="Proteomes" id="UP000828390"/>
    </source>
</evidence>
<comment type="caution">
    <text evidence="2">The sequence shown here is derived from an EMBL/GenBank/DDBJ whole genome shotgun (WGS) entry which is preliminary data.</text>
</comment>
<accession>A0A9D4D0Q8</accession>
<dbReference type="EMBL" id="JAIWYP010000011">
    <property type="protein sequence ID" value="KAH3735679.1"/>
    <property type="molecule type" value="Genomic_DNA"/>
</dbReference>
<evidence type="ECO:0000256" key="1">
    <source>
        <dbReference type="SAM" id="SignalP"/>
    </source>
</evidence>
<organism evidence="2 3">
    <name type="scientific">Dreissena polymorpha</name>
    <name type="common">Zebra mussel</name>
    <name type="synonym">Mytilus polymorpha</name>
    <dbReference type="NCBI Taxonomy" id="45954"/>
    <lineage>
        <taxon>Eukaryota</taxon>
        <taxon>Metazoa</taxon>
        <taxon>Spiralia</taxon>
        <taxon>Lophotrochozoa</taxon>
        <taxon>Mollusca</taxon>
        <taxon>Bivalvia</taxon>
        <taxon>Autobranchia</taxon>
        <taxon>Heteroconchia</taxon>
        <taxon>Euheterodonta</taxon>
        <taxon>Imparidentia</taxon>
        <taxon>Neoheterodontei</taxon>
        <taxon>Myida</taxon>
        <taxon>Dreissenoidea</taxon>
        <taxon>Dreissenidae</taxon>
        <taxon>Dreissena</taxon>
    </lineage>
</organism>
<keyword evidence="3" id="KW-1185">Reference proteome</keyword>
<proteinExistence type="predicted"/>
<feature type="chain" id="PRO_5039029728" evidence="1">
    <location>
        <begin position="28"/>
        <end position="66"/>
    </location>
</feature>
<feature type="signal peptide" evidence="1">
    <location>
        <begin position="1"/>
        <end position="27"/>
    </location>
</feature>
<evidence type="ECO:0000313" key="2">
    <source>
        <dbReference type="EMBL" id="KAH3735679.1"/>
    </source>
</evidence>
<gene>
    <name evidence="2" type="ORF">DPMN_042214</name>
</gene>
<sequence>MHMEGTDRDPSWMLCMPLLHLVGGVCAPFEEPKVDLVHDDKTPKWWGIAEVSSVVETFKEKRNWLM</sequence>
<reference evidence="2" key="1">
    <citation type="journal article" date="2019" name="bioRxiv">
        <title>The Genome of the Zebra Mussel, Dreissena polymorpha: A Resource for Invasive Species Research.</title>
        <authorList>
            <person name="McCartney M.A."/>
            <person name="Auch B."/>
            <person name="Kono T."/>
            <person name="Mallez S."/>
            <person name="Zhang Y."/>
            <person name="Obille A."/>
            <person name="Becker A."/>
            <person name="Abrahante J.E."/>
            <person name="Garbe J."/>
            <person name="Badalamenti J.P."/>
            <person name="Herman A."/>
            <person name="Mangelson H."/>
            <person name="Liachko I."/>
            <person name="Sullivan S."/>
            <person name="Sone E.D."/>
            <person name="Koren S."/>
            <person name="Silverstein K.A.T."/>
            <person name="Beckman K.B."/>
            <person name="Gohl D.M."/>
        </authorList>
    </citation>
    <scope>NUCLEOTIDE SEQUENCE</scope>
    <source>
        <strain evidence="2">Duluth1</strain>
        <tissue evidence="2">Whole animal</tissue>
    </source>
</reference>
<keyword evidence="1" id="KW-0732">Signal</keyword>
<name>A0A9D4D0Q8_DREPO</name>
<reference evidence="2" key="2">
    <citation type="submission" date="2020-11" db="EMBL/GenBank/DDBJ databases">
        <authorList>
            <person name="McCartney M.A."/>
            <person name="Auch B."/>
            <person name="Kono T."/>
            <person name="Mallez S."/>
            <person name="Becker A."/>
            <person name="Gohl D.M."/>
            <person name="Silverstein K.A.T."/>
            <person name="Koren S."/>
            <person name="Bechman K.B."/>
            <person name="Herman A."/>
            <person name="Abrahante J.E."/>
            <person name="Garbe J."/>
        </authorList>
    </citation>
    <scope>NUCLEOTIDE SEQUENCE</scope>
    <source>
        <strain evidence="2">Duluth1</strain>
        <tissue evidence="2">Whole animal</tissue>
    </source>
</reference>